<dbReference type="Pfam" id="PF01584">
    <property type="entry name" value="CheW"/>
    <property type="match status" value="1"/>
</dbReference>
<evidence type="ECO:0000313" key="4">
    <source>
        <dbReference type="Proteomes" id="UP000185779"/>
    </source>
</evidence>
<organism evidence="3 4">
    <name type="scientific">Candidatus Syntropharchaeum butanivorans</name>
    <dbReference type="NCBI Taxonomy" id="1839936"/>
    <lineage>
        <taxon>Archaea</taxon>
        <taxon>Methanobacteriati</taxon>
        <taxon>Methanobacteriota</taxon>
        <taxon>Stenosarchaea group</taxon>
        <taxon>Methanomicrobia</taxon>
        <taxon>Methanosarcinales</taxon>
        <taxon>ANME-2 cluster</taxon>
        <taxon>Candidatus Syntropharchaeum</taxon>
    </lineage>
</organism>
<proteinExistence type="predicted"/>
<dbReference type="SUPFAM" id="SSF50341">
    <property type="entry name" value="CheW-like"/>
    <property type="match status" value="1"/>
</dbReference>
<dbReference type="PANTHER" id="PTHR22617">
    <property type="entry name" value="CHEMOTAXIS SENSOR HISTIDINE KINASE-RELATED"/>
    <property type="match status" value="1"/>
</dbReference>
<evidence type="ECO:0000313" key="3">
    <source>
        <dbReference type="EMBL" id="OFV65840.1"/>
    </source>
</evidence>
<dbReference type="PROSITE" id="PS50851">
    <property type="entry name" value="CHEW"/>
    <property type="match status" value="1"/>
</dbReference>
<dbReference type="EMBL" id="DRIE01000028">
    <property type="protein sequence ID" value="HEC56590.1"/>
    <property type="molecule type" value="Genomic_DNA"/>
</dbReference>
<dbReference type="GO" id="GO:0005829">
    <property type="term" value="C:cytosol"/>
    <property type="evidence" value="ECO:0007669"/>
    <property type="project" value="TreeGrafter"/>
</dbReference>
<dbReference type="InterPro" id="IPR002545">
    <property type="entry name" value="CheW-lke_dom"/>
</dbReference>
<feature type="domain" description="CheW-like" evidence="1">
    <location>
        <begin position="8"/>
        <end position="151"/>
    </location>
</feature>
<dbReference type="SMART" id="SM00260">
    <property type="entry name" value="CheW"/>
    <property type="match status" value="1"/>
</dbReference>
<reference evidence="3 4" key="1">
    <citation type="submission" date="2016-05" db="EMBL/GenBank/DDBJ databases">
        <title>Microbial consortia oxidize butane by reversing methanogenesis.</title>
        <authorList>
            <person name="Laso-Perez R."/>
            <person name="Richter M."/>
            <person name="Wegener G."/>
            <person name="Musat F."/>
        </authorList>
    </citation>
    <scope>NUCLEOTIDE SEQUENCE [LARGE SCALE GENOMIC DNA]</scope>
    <source>
        <strain evidence="3">BOX1</strain>
    </source>
</reference>
<evidence type="ECO:0000259" key="1">
    <source>
        <dbReference type="PROSITE" id="PS50851"/>
    </source>
</evidence>
<sequence>MGDEAVEEIQVVVFSLNDSLYGVDVRQVREITPMGQVTPVPGAPYFVDGVTNLRGQVTTVIDLKKRFGLGEEGGNGKEKRMIIVEPKGIPVGMIVDSVTEVLRLESNAVEGTPDVLESSIDTRYIKGIGKLGDGRLLIIVDLEEILSGEVM</sequence>
<dbReference type="PATRIC" id="fig|1839936.3.peg.1264"/>
<dbReference type="Gene3D" id="2.40.50.180">
    <property type="entry name" value="CheA-289, Domain 4"/>
    <property type="match status" value="1"/>
</dbReference>
<evidence type="ECO:0000313" key="2">
    <source>
        <dbReference type="EMBL" id="HEC56590.1"/>
    </source>
</evidence>
<dbReference type="InterPro" id="IPR039315">
    <property type="entry name" value="CheW"/>
</dbReference>
<dbReference type="CDD" id="cd00732">
    <property type="entry name" value="CheW"/>
    <property type="match status" value="1"/>
</dbReference>
<dbReference type="InterPro" id="IPR036061">
    <property type="entry name" value="CheW-like_dom_sf"/>
</dbReference>
<dbReference type="Proteomes" id="UP000885936">
    <property type="component" value="Unassembled WGS sequence"/>
</dbReference>
<dbReference type="PANTHER" id="PTHR22617:SF23">
    <property type="entry name" value="CHEMOTAXIS PROTEIN CHEW"/>
    <property type="match status" value="1"/>
</dbReference>
<dbReference type="STRING" id="1839936.SBU_001249"/>
<dbReference type="GO" id="GO:0007165">
    <property type="term" value="P:signal transduction"/>
    <property type="evidence" value="ECO:0007669"/>
    <property type="project" value="InterPro"/>
</dbReference>
<comment type="caution">
    <text evidence="3">The sequence shown here is derived from an EMBL/GenBank/DDBJ whole genome shotgun (WGS) entry which is preliminary data.</text>
</comment>
<dbReference type="AlphaFoldDB" id="A0A1F2P3M2"/>
<gene>
    <name evidence="2" type="ORF">ENI32_01700</name>
    <name evidence="3" type="ORF">SBU_001249</name>
</gene>
<keyword evidence="4" id="KW-1185">Reference proteome</keyword>
<dbReference type="GO" id="GO:0006935">
    <property type="term" value="P:chemotaxis"/>
    <property type="evidence" value="ECO:0007669"/>
    <property type="project" value="InterPro"/>
</dbReference>
<protein>
    <submittedName>
        <fullName evidence="3">Chemotaxis protein CheW</fullName>
    </submittedName>
</protein>
<dbReference type="Proteomes" id="UP000185779">
    <property type="component" value="Unassembled WGS sequence"/>
</dbReference>
<dbReference type="Gene3D" id="2.30.30.40">
    <property type="entry name" value="SH3 Domains"/>
    <property type="match status" value="1"/>
</dbReference>
<dbReference type="EMBL" id="LYOR01000006">
    <property type="protein sequence ID" value="OFV65840.1"/>
    <property type="molecule type" value="Genomic_DNA"/>
</dbReference>
<accession>A0A1F2P3M2</accession>
<reference evidence="2" key="2">
    <citation type="journal article" date="2020" name="mSystems">
        <title>Genome- and Community-Level Interaction Insights into Carbon Utilization and Element Cycling Functions of Hydrothermarchaeota in Hydrothermal Sediment.</title>
        <authorList>
            <person name="Zhou Z."/>
            <person name="Liu Y."/>
            <person name="Xu W."/>
            <person name="Pan J."/>
            <person name="Luo Z.H."/>
            <person name="Li M."/>
        </authorList>
    </citation>
    <scope>NUCLEOTIDE SEQUENCE [LARGE SCALE GENOMIC DNA]</scope>
    <source>
        <strain evidence="2">HyVt-386</strain>
    </source>
</reference>
<name>A0A1F2P3M2_9EURY</name>